<evidence type="ECO:0000256" key="1">
    <source>
        <dbReference type="SAM" id="MobiDB-lite"/>
    </source>
</evidence>
<dbReference type="PANTHER" id="PTHR12910">
    <property type="entry name" value="NADH-UBIQUINONE OXIDOREDUCTASE SUBUNIT B17.2"/>
    <property type="match status" value="1"/>
</dbReference>
<feature type="region of interest" description="Disordered" evidence="1">
    <location>
        <begin position="85"/>
        <end position="132"/>
    </location>
</feature>
<gene>
    <name evidence="2" type="ORF">PH603_09430</name>
</gene>
<dbReference type="Pfam" id="PF05071">
    <property type="entry name" value="NDUFA12"/>
    <property type="match status" value="1"/>
</dbReference>
<dbReference type="EMBL" id="CP116805">
    <property type="protein sequence ID" value="WCL52759.1"/>
    <property type="molecule type" value="Genomic_DNA"/>
</dbReference>
<protein>
    <submittedName>
        <fullName evidence="2">NADH:ubiquinone oxidoreductase subunit NDUFA12</fullName>
    </submittedName>
</protein>
<dbReference type="NCBIfam" id="NF006040">
    <property type="entry name" value="PRK08183.1"/>
    <property type="match status" value="1"/>
</dbReference>
<dbReference type="KEGG" id="gso:PH603_09430"/>
<dbReference type="PANTHER" id="PTHR12910:SF2">
    <property type="entry name" value="NADH DEHYDROGENASE [UBIQUINONE] 1 ALPHA SUBCOMPLEX SUBUNIT 12"/>
    <property type="match status" value="1"/>
</dbReference>
<dbReference type="Proteomes" id="UP001217500">
    <property type="component" value="Chromosome"/>
</dbReference>
<dbReference type="GO" id="GO:0045271">
    <property type="term" value="C:respiratory chain complex I"/>
    <property type="evidence" value="ECO:0007669"/>
    <property type="project" value="InterPro"/>
</dbReference>
<dbReference type="GO" id="GO:0006979">
    <property type="term" value="P:response to oxidative stress"/>
    <property type="evidence" value="ECO:0007669"/>
    <property type="project" value="TreeGrafter"/>
</dbReference>
<accession>A0AAE9XKB9</accession>
<dbReference type="AlphaFoldDB" id="A0AAE9XKB9"/>
<sequence length="132" mass="14912">MANLIEKLFSSPIFTWWNSATFGTRLYTARKGVKVGEDKEGNVYYREKDGKRRWVIYKNGPIEASRVPAEWHGWLHYTVDTPPSEQPLPTKSWEKDHVPNLTGTAGAYVPPGSQRAGGQRAASSSDYEAWKP</sequence>
<dbReference type="RefSeq" id="WP_289502153.1">
    <property type="nucleotide sequence ID" value="NZ_CP116805.1"/>
</dbReference>
<dbReference type="InterPro" id="IPR007763">
    <property type="entry name" value="NDUFA12"/>
</dbReference>
<organism evidence="2 3">
    <name type="scientific">Gimibacter soli</name>
    <dbReference type="NCBI Taxonomy" id="3024400"/>
    <lineage>
        <taxon>Bacteria</taxon>
        <taxon>Pseudomonadati</taxon>
        <taxon>Pseudomonadota</taxon>
        <taxon>Alphaproteobacteria</taxon>
        <taxon>Kordiimonadales</taxon>
        <taxon>Temperatibacteraceae</taxon>
        <taxon>Gimibacter</taxon>
    </lineage>
</organism>
<name>A0AAE9XKB9_9PROT</name>
<proteinExistence type="predicted"/>
<evidence type="ECO:0000313" key="3">
    <source>
        <dbReference type="Proteomes" id="UP001217500"/>
    </source>
</evidence>
<reference evidence="2" key="1">
    <citation type="submission" date="2023-01" db="EMBL/GenBank/DDBJ databases">
        <title>The genome sequence of Kordiimonadaceae bacterium 6D33.</title>
        <authorList>
            <person name="Liu Y."/>
        </authorList>
    </citation>
    <scope>NUCLEOTIDE SEQUENCE</scope>
    <source>
        <strain evidence="2">6D33</strain>
    </source>
</reference>
<evidence type="ECO:0000313" key="2">
    <source>
        <dbReference type="EMBL" id="WCL52759.1"/>
    </source>
</evidence>
<keyword evidence="3" id="KW-1185">Reference proteome</keyword>